<dbReference type="InterPro" id="IPR013083">
    <property type="entry name" value="Znf_RING/FYVE/PHD"/>
</dbReference>
<dbReference type="PROSITE" id="PS50089">
    <property type="entry name" value="ZF_RING_2"/>
    <property type="match status" value="1"/>
</dbReference>
<dbReference type="Pfam" id="PF00097">
    <property type="entry name" value="zf-C3HC4"/>
    <property type="match status" value="1"/>
</dbReference>
<evidence type="ECO:0000313" key="7">
    <source>
        <dbReference type="EMBL" id="CAL5141471.1"/>
    </source>
</evidence>
<comment type="caution">
    <text evidence="7">The sequence shown here is derived from an EMBL/GenBank/DDBJ whole genome shotgun (WGS) entry which is preliminary data.</text>
</comment>
<feature type="region of interest" description="Disordered" evidence="5">
    <location>
        <begin position="195"/>
        <end position="225"/>
    </location>
</feature>
<protein>
    <recommendedName>
        <fullName evidence="6">RING-type domain-containing protein</fullName>
    </recommendedName>
</protein>
<evidence type="ECO:0000313" key="8">
    <source>
        <dbReference type="Proteomes" id="UP001497525"/>
    </source>
</evidence>
<dbReference type="PANTHER" id="PTHR25462">
    <property type="entry name" value="BONUS, ISOFORM C-RELATED"/>
    <property type="match status" value="1"/>
</dbReference>
<dbReference type="InterPro" id="IPR011042">
    <property type="entry name" value="6-blade_b-propeller_TolB-like"/>
</dbReference>
<dbReference type="Gene3D" id="3.30.40.10">
    <property type="entry name" value="Zinc/RING finger domain, C3HC4 (zinc finger)"/>
    <property type="match status" value="1"/>
</dbReference>
<evidence type="ECO:0000256" key="3">
    <source>
        <dbReference type="ARBA" id="ARBA00022833"/>
    </source>
</evidence>
<evidence type="ECO:0000256" key="1">
    <source>
        <dbReference type="ARBA" id="ARBA00022723"/>
    </source>
</evidence>
<evidence type="ECO:0000256" key="5">
    <source>
        <dbReference type="SAM" id="MobiDB-lite"/>
    </source>
</evidence>
<name>A0AAV2TYW9_CALDB</name>
<dbReference type="SUPFAM" id="SSF63825">
    <property type="entry name" value="YWTD domain"/>
    <property type="match status" value="1"/>
</dbReference>
<dbReference type="InterPro" id="IPR018957">
    <property type="entry name" value="Znf_C3HC4_RING-type"/>
</dbReference>
<dbReference type="AlphaFoldDB" id="A0AAV2TYW9"/>
<dbReference type="InterPro" id="IPR001841">
    <property type="entry name" value="Znf_RING"/>
</dbReference>
<dbReference type="PROSITE" id="PS00518">
    <property type="entry name" value="ZF_RING_1"/>
    <property type="match status" value="1"/>
</dbReference>
<keyword evidence="1" id="KW-0479">Metal-binding</keyword>
<dbReference type="SUPFAM" id="SSF57850">
    <property type="entry name" value="RING/U-box"/>
    <property type="match status" value="1"/>
</dbReference>
<gene>
    <name evidence="7" type="ORF">CDAUBV1_LOCUS16710</name>
</gene>
<dbReference type="SMART" id="SM00184">
    <property type="entry name" value="RING"/>
    <property type="match status" value="1"/>
</dbReference>
<feature type="domain" description="RING-type" evidence="6">
    <location>
        <begin position="42"/>
        <end position="96"/>
    </location>
</feature>
<dbReference type="InterPro" id="IPR017907">
    <property type="entry name" value="Znf_RING_CS"/>
</dbReference>
<proteinExistence type="predicted"/>
<organism evidence="7 8">
    <name type="scientific">Calicophoron daubneyi</name>
    <name type="common">Rumen fluke</name>
    <name type="synonym">Paramphistomum daubneyi</name>
    <dbReference type="NCBI Taxonomy" id="300641"/>
    <lineage>
        <taxon>Eukaryota</taxon>
        <taxon>Metazoa</taxon>
        <taxon>Spiralia</taxon>
        <taxon>Lophotrochozoa</taxon>
        <taxon>Platyhelminthes</taxon>
        <taxon>Trematoda</taxon>
        <taxon>Digenea</taxon>
        <taxon>Plagiorchiida</taxon>
        <taxon>Pronocephalata</taxon>
        <taxon>Paramphistomoidea</taxon>
        <taxon>Paramphistomidae</taxon>
        <taxon>Calicophoron</taxon>
    </lineage>
</organism>
<dbReference type="EMBL" id="CAXLJL010000878">
    <property type="protein sequence ID" value="CAL5141471.1"/>
    <property type="molecule type" value="Genomic_DNA"/>
</dbReference>
<keyword evidence="2 4" id="KW-0863">Zinc-finger</keyword>
<dbReference type="Gene3D" id="2.120.10.30">
    <property type="entry name" value="TolB, C-terminal domain"/>
    <property type="match status" value="1"/>
</dbReference>
<keyword evidence="3" id="KW-0862">Zinc</keyword>
<evidence type="ECO:0000256" key="4">
    <source>
        <dbReference type="PROSITE-ProRule" id="PRU00175"/>
    </source>
</evidence>
<sequence length="665" mass="74674">MSFRTPKRRVSATLQLDLSSKGQTNRRLSTLSLEPLEDMVTCPIDLNLLEDPRLLPCGHAFCCDCLTRYMDQLPDPPPMGTGNATTDATFACPICRATFLIPLSKKGDYFPKAFNHKAILDFLRKTRLGEFKQSALSNPDSDGVGAIRKTSTQVSSQMLNYIVNDLTSRERDGRISATDKAVILDNINKLVSGLQSGGMKGMNQSRKKPLGSTTPIGNSPSGSERNLGRFQGFAARIRSPRNSTSGSDAHPSYTICRDLECVRMHMKRNAVYQVLAKGRDCCIMRIGEEFQPVDMQMLAIPRSASAYRCTLTANVERTDLIMWRQRITMDSENFMLDSRRTNKTNEVIAQSQGPIKMQEGERLKVQYVRFYGNRIFLTGIVSPIDQSEQANYGNQGETQQNEYGILVCCTATDLNDLEDSICKPEGKIINKQSQEPFPVQCVSCVIRRDPVGCERLNHPIVFGIDIDHATGDIYVTEPANAMICRFRDQNLTQTDGTWYLNEPQLSPYFVCYDSENKQIWATCPKEDKVVILDTETDGFNHFTPSLSFGITPSHIIYTSDNRIVVLDGNQSRLFWITKTHQTICVQCLELRFHKKQKRQYLAIQPVDDAVTSVVSKSSGFGENLVGGILCAHDYGCSLIYPKRQLKKIKMAKASCFSFRSAFRKS</sequence>
<dbReference type="PANTHER" id="PTHR25462:SF296">
    <property type="entry name" value="MEIOTIC P26, ISOFORM F"/>
    <property type="match status" value="1"/>
</dbReference>
<accession>A0AAV2TYW9</accession>
<reference evidence="7" key="1">
    <citation type="submission" date="2024-06" db="EMBL/GenBank/DDBJ databases">
        <authorList>
            <person name="Liu X."/>
            <person name="Lenzi L."/>
            <person name="Haldenby T S."/>
            <person name="Uol C."/>
        </authorList>
    </citation>
    <scope>NUCLEOTIDE SEQUENCE</scope>
</reference>
<dbReference type="Proteomes" id="UP001497525">
    <property type="component" value="Unassembled WGS sequence"/>
</dbReference>
<dbReference type="GO" id="GO:0008270">
    <property type="term" value="F:zinc ion binding"/>
    <property type="evidence" value="ECO:0007669"/>
    <property type="project" value="UniProtKB-KW"/>
</dbReference>
<dbReference type="InterPro" id="IPR047153">
    <property type="entry name" value="TRIM45/56/19-like"/>
</dbReference>
<feature type="compositionally biased region" description="Polar residues" evidence="5">
    <location>
        <begin position="211"/>
        <end position="224"/>
    </location>
</feature>
<evidence type="ECO:0000259" key="6">
    <source>
        <dbReference type="PROSITE" id="PS50089"/>
    </source>
</evidence>
<evidence type="ECO:0000256" key="2">
    <source>
        <dbReference type="ARBA" id="ARBA00022771"/>
    </source>
</evidence>